<keyword evidence="4 10" id="KW-0812">Transmembrane</keyword>
<dbReference type="HOGENOM" id="CLU_380266_0_0_7"/>
<comment type="similarity">
    <text evidence="10 11">Belongs to the TonB-dependent receptor family.</text>
</comment>
<dbReference type="InterPro" id="IPR000531">
    <property type="entry name" value="Beta-barrel_TonB"/>
</dbReference>
<evidence type="ECO:0008006" key="16">
    <source>
        <dbReference type="Google" id="ProtNLM"/>
    </source>
</evidence>
<keyword evidence="3 10" id="KW-1134">Transmembrane beta strand</keyword>
<name>V8CB98_9HELI</name>
<proteinExistence type="inferred from homology"/>
<dbReference type="SUPFAM" id="SSF56935">
    <property type="entry name" value="Porins"/>
    <property type="match status" value="1"/>
</dbReference>
<sequence>MKAKTLAISATLLSQIYALESQNVETHELERVTVSANKGAQIGLSSLPLELQSRQISIVSKDTLLEKISLGGAQTALESVPSVLYSRSGGVNGQISVRGQNSNNGYTLIMIDGVPFTGRSTLDFNVLDVNQFDSIEVIRGSAGSLYGNYGINGLINFRSRKSNYNLGGKDFKATARLRSLEYQSVNNGVAGRAEILGGGGGWDLLVGVSGRIGGDYLTPIQEGGKYLKAKNSNYNAFNLDFNVGYTTKSNTRYYAQGRYSSIESHRAGGGAGVSAAPGSSYGIYVSEIPLREYYLRLGALKKNLSFANSMDIYAYIRHWDTDIWNYRSNSTYGASKTNIQQQVYNNNIAGFKIIFDSTAGKHSLGYGVEIVSAINPRGTRQIFHNGNGTNATGSVNIAARPSTNTDFALFVKDDWKVFDRWILSGAIRGDYFLSTVGKERMSSENSNPTNSTQAALTKQLDDNDILHSGAITGSLGSVWFITDYISNVINLSHNFKDSYSYRYSVSAGNPPTMINPTLHPEYSQTAELGFRVHTDNHYASLVGFFTYYHDKIALGATYFDSILQTNARKYQNIGKAYIAGAELEGRHSFLDSMIELGYVLAYNYGMDISNHKPIAYIAPLYGNLTVKFNFDRVYFGIVQRFYADKWRIDNTQERRSKGYMMSDIYAGLKLGAFKHNMKDMELIFGVSNLFNTIGRNPVVFEEIKASYSITNPLVEPARNFTLKYVWKY</sequence>
<comment type="caution">
    <text evidence="14">The sequence shown here is derived from an EMBL/GenBank/DDBJ whole genome shotgun (WGS) entry which is preliminary data.</text>
</comment>
<evidence type="ECO:0000313" key="15">
    <source>
        <dbReference type="Proteomes" id="UP000018731"/>
    </source>
</evidence>
<dbReference type="PROSITE" id="PS52016">
    <property type="entry name" value="TONB_DEPENDENT_REC_3"/>
    <property type="match status" value="1"/>
</dbReference>
<dbReference type="InterPro" id="IPR037066">
    <property type="entry name" value="Plug_dom_sf"/>
</dbReference>
<dbReference type="GO" id="GO:0009279">
    <property type="term" value="C:cell outer membrane"/>
    <property type="evidence" value="ECO:0007669"/>
    <property type="project" value="UniProtKB-SubCell"/>
</dbReference>
<dbReference type="STRING" id="1357400.HMPREF2086_00728"/>
<evidence type="ECO:0000256" key="10">
    <source>
        <dbReference type="PROSITE-ProRule" id="PRU01360"/>
    </source>
</evidence>
<dbReference type="Pfam" id="PF07715">
    <property type="entry name" value="Plug"/>
    <property type="match status" value="1"/>
</dbReference>
<dbReference type="RefSeq" id="WP_023927452.1">
    <property type="nucleotide sequence ID" value="NZ_KI669454.1"/>
</dbReference>
<evidence type="ECO:0000256" key="8">
    <source>
        <dbReference type="ARBA" id="ARBA00023170"/>
    </source>
</evidence>
<dbReference type="EMBL" id="AZJI01000004">
    <property type="protein sequence ID" value="ETD23981.1"/>
    <property type="molecule type" value="Genomic_DNA"/>
</dbReference>
<keyword evidence="9 10" id="KW-0998">Cell outer membrane</keyword>
<evidence type="ECO:0000259" key="12">
    <source>
        <dbReference type="Pfam" id="PF00593"/>
    </source>
</evidence>
<evidence type="ECO:0000256" key="3">
    <source>
        <dbReference type="ARBA" id="ARBA00022452"/>
    </source>
</evidence>
<keyword evidence="2 10" id="KW-0813">Transport</keyword>
<dbReference type="GO" id="GO:0015344">
    <property type="term" value="F:siderophore uptake transmembrane transporter activity"/>
    <property type="evidence" value="ECO:0007669"/>
    <property type="project" value="TreeGrafter"/>
</dbReference>
<dbReference type="Gene3D" id="2.170.130.10">
    <property type="entry name" value="TonB-dependent receptor, plug domain"/>
    <property type="match status" value="1"/>
</dbReference>
<dbReference type="OrthoDB" id="9763670at2"/>
<dbReference type="AlphaFoldDB" id="V8CB98"/>
<dbReference type="eggNOG" id="COG4771">
    <property type="taxonomic scope" value="Bacteria"/>
</dbReference>
<gene>
    <name evidence="14" type="ORF">HMPREF2086_00728</name>
</gene>
<accession>V8CB98</accession>
<keyword evidence="5" id="KW-0732">Signal</keyword>
<dbReference type="PANTHER" id="PTHR30069:SF29">
    <property type="entry name" value="HEMOGLOBIN AND HEMOGLOBIN-HAPTOGLOBIN-BINDING PROTEIN 1-RELATED"/>
    <property type="match status" value="1"/>
</dbReference>
<evidence type="ECO:0000313" key="14">
    <source>
        <dbReference type="EMBL" id="ETD23981.1"/>
    </source>
</evidence>
<feature type="domain" description="TonB-dependent receptor plug" evidence="13">
    <location>
        <begin position="54"/>
        <end position="153"/>
    </location>
</feature>
<protein>
    <recommendedName>
        <fullName evidence="16">TonB-dependent receptor plug domain-containing protein</fullName>
    </recommendedName>
</protein>
<evidence type="ECO:0000256" key="9">
    <source>
        <dbReference type="ARBA" id="ARBA00023237"/>
    </source>
</evidence>
<evidence type="ECO:0000256" key="2">
    <source>
        <dbReference type="ARBA" id="ARBA00022448"/>
    </source>
</evidence>
<evidence type="ECO:0000256" key="4">
    <source>
        <dbReference type="ARBA" id="ARBA00022692"/>
    </source>
</evidence>
<reference evidence="14 15" key="1">
    <citation type="journal article" date="2014" name="Genome Announc.">
        <title>Draft genome sequences of six enterohepatic helicobacter species isolated from humans and one from rhesus macaques.</title>
        <authorList>
            <person name="Shen Z."/>
            <person name="Sheh A."/>
            <person name="Young S.K."/>
            <person name="Abouelliel A."/>
            <person name="Ward D.V."/>
            <person name="Earl A.M."/>
            <person name="Fox J.G."/>
        </authorList>
    </citation>
    <scope>NUCLEOTIDE SEQUENCE [LARGE SCALE GENOMIC DNA]</scope>
    <source>
        <strain evidence="14 15">MIT 99-5501</strain>
    </source>
</reference>
<keyword evidence="15" id="KW-1185">Reference proteome</keyword>
<feature type="domain" description="TonB-dependent receptor-like beta-barrel" evidence="12">
    <location>
        <begin position="303"/>
        <end position="689"/>
    </location>
</feature>
<comment type="subcellular location">
    <subcellularLocation>
        <location evidence="1 10">Cell outer membrane</location>
        <topology evidence="1 10">Multi-pass membrane protein</topology>
    </subcellularLocation>
</comment>
<evidence type="ECO:0000256" key="5">
    <source>
        <dbReference type="ARBA" id="ARBA00022729"/>
    </source>
</evidence>
<keyword evidence="7 10" id="KW-0472">Membrane</keyword>
<keyword evidence="8" id="KW-0675">Receptor</keyword>
<dbReference type="InterPro" id="IPR036942">
    <property type="entry name" value="Beta-barrel_TonB_sf"/>
</dbReference>
<evidence type="ECO:0000259" key="13">
    <source>
        <dbReference type="Pfam" id="PF07715"/>
    </source>
</evidence>
<dbReference type="Proteomes" id="UP000018731">
    <property type="component" value="Unassembled WGS sequence"/>
</dbReference>
<dbReference type="GO" id="GO:0044718">
    <property type="term" value="P:siderophore transmembrane transport"/>
    <property type="evidence" value="ECO:0007669"/>
    <property type="project" value="TreeGrafter"/>
</dbReference>
<evidence type="ECO:0000256" key="6">
    <source>
        <dbReference type="ARBA" id="ARBA00023077"/>
    </source>
</evidence>
<dbReference type="InterPro" id="IPR039426">
    <property type="entry name" value="TonB-dep_rcpt-like"/>
</dbReference>
<dbReference type="Gene3D" id="2.40.170.20">
    <property type="entry name" value="TonB-dependent receptor, beta-barrel domain"/>
    <property type="match status" value="1"/>
</dbReference>
<dbReference type="PATRIC" id="fig|1357400.3.peg.1002"/>
<evidence type="ECO:0000256" key="7">
    <source>
        <dbReference type="ARBA" id="ARBA00023136"/>
    </source>
</evidence>
<dbReference type="InterPro" id="IPR012910">
    <property type="entry name" value="Plug_dom"/>
</dbReference>
<keyword evidence="6 11" id="KW-0798">TonB box</keyword>
<dbReference type="PANTHER" id="PTHR30069">
    <property type="entry name" value="TONB-DEPENDENT OUTER MEMBRANE RECEPTOR"/>
    <property type="match status" value="1"/>
</dbReference>
<organism evidence="14 15">
    <name type="scientific">Helicobacter macacae MIT 99-5501</name>
    <dbReference type="NCBI Taxonomy" id="1357400"/>
    <lineage>
        <taxon>Bacteria</taxon>
        <taxon>Pseudomonadati</taxon>
        <taxon>Campylobacterota</taxon>
        <taxon>Epsilonproteobacteria</taxon>
        <taxon>Campylobacterales</taxon>
        <taxon>Helicobacteraceae</taxon>
        <taxon>Helicobacter</taxon>
    </lineage>
</organism>
<dbReference type="Pfam" id="PF00593">
    <property type="entry name" value="TonB_dep_Rec_b-barrel"/>
    <property type="match status" value="1"/>
</dbReference>
<evidence type="ECO:0000256" key="1">
    <source>
        <dbReference type="ARBA" id="ARBA00004571"/>
    </source>
</evidence>
<evidence type="ECO:0000256" key="11">
    <source>
        <dbReference type="RuleBase" id="RU003357"/>
    </source>
</evidence>